<gene>
    <name evidence="2" type="ORF">PAXINDRAFT_17097</name>
</gene>
<dbReference type="AlphaFoldDB" id="A0A0C9TRN1"/>
<protein>
    <submittedName>
        <fullName evidence="2">Uncharacterized protein</fullName>
    </submittedName>
</protein>
<feature type="region of interest" description="Disordered" evidence="1">
    <location>
        <begin position="1"/>
        <end position="36"/>
    </location>
</feature>
<keyword evidence="3" id="KW-1185">Reference proteome</keyword>
<feature type="compositionally biased region" description="Polar residues" evidence="1">
    <location>
        <begin position="224"/>
        <end position="245"/>
    </location>
</feature>
<feature type="region of interest" description="Disordered" evidence="1">
    <location>
        <begin position="205"/>
        <end position="245"/>
    </location>
</feature>
<proteinExistence type="predicted"/>
<feature type="region of interest" description="Disordered" evidence="1">
    <location>
        <begin position="72"/>
        <end position="121"/>
    </location>
</feature>
<sequence length="245" mass="25957">MNPTLRGNHSDGRISDTGSSADSKMPMANGEPRTMNPALRNLCPTLEPLHIELLTTSFRNLQVLLDLPPYHPTSPTSRLSPDSCLPLDSHVSPNSRPSPVPTRLSYLSPKQDGHVTSTPRLLPVPTCLGSISADGNISDSPGTPQHTAPDFLDLLPLVPGAFHHLTPLRNPLNTPLLSPGSPFSPLTPSSSGMSLPNLVTQFDPLPALDPNHASINSPAPPHPATNSNGPRPSQTPENILCAPNT</sequence>
<accession>A0A0C9TRN1</accession>
<dbReference type="Proteomes" id="UP000053647">
    <property type="component" value="Unassembled WGS sequence"/>
</dbReference>
<name>A0A0C9TRN1_PAXIN</name>
<reference evidence="2 3" key="1">
    <citation type="submission" date="2014-06" db="EMBL/GenBank/DDBJ databases">
        <authorList>
            <consortium name="DOE Joint Genome Institute"/>
            <person name="Kuo A."/>
            <person name="Kohler A."/>
            <person name="Nagy L.G."/>
            <person name="Floudas D."/>
            <person name="Copeland A."/>
            <person name="Barry K.W."/>
            <person name="Cichocki N."/>
            <person name="Veneault-Fourrey C."/>
            <person name="LaButti K."/>
            <person name="Lindquist E.A."/>
            <person name="Lipzen A."/>
            <person name="Lundell T."/>
            <person name="Morin E."/>
            <person name="Murat C."/>
            <person name="Sun H."/>
            <person name="Tunlid A."/>
            <person name="Henrissat B."/>
            <person name="Grigoriev I.V."/>
            <person name="Hibbett D.S."/>
            <person name="Martin F."/>
            <person name="Nordberg H.P."/>
            <person name="Cantor M.N."/>
            <person name="Hua S.X."/>
        </authorList>
    </citation>
    <scope>NUCLEOTIDE SEQUENCE [LARGE SCALE GENOMIC DNA]</scope>
    <source>
        <strain evidence="2 3">ATCC 200175</strain>
    </source>
</reference>
<evidence type="ECO:0000313" key="3">
    <source>
        <dbReference type="Proteomes" id="UP000053647"/>
    </source>
</evidence>
<organism evidence="2 3">
    <name type="scientific">Paxillus involutus ATCC 200175</name>
    <dbReference type="NCBI Taxonomy" id="664439"/>
    <lineage>
        <taxon>Eukaryota</taxon>
        <taxon>Fungi</taxon>
        <taxon>Dikarya</taxon>
        <taxon>Basidiomycota</taxon>
        <taxon>Agaricomycotina</taxon>
        <taxon>Agaricomycetes</taxon>
        <taxon>Agaricomycetidae</taxon>
        <taxon>Boletales</taxon>
        <taxon>Paxilineae</taxon>
        <taxon>Paxillaceae</taxon>
        <taxon>Paxillus</taxon>
    </lineage>
</organism>
<reference evidence="3" key="2">
    <citation type="submission" date="2015-01" db="EMBL/GenBank/DDBJ databases">
        <title>Evolutionary Origins and Diversification of the Mycorrhizal Mutualists.</title>
        <authorList>
            <consortium name="DOE Joint Genome Institute"/>
            <consortium name="Mycorrhizal Genomics Consortium"/>
            <person name="Kohler A."/>
            <person name="Kuo A."/>
            <person name="Nagy L.G."/>
            <person name="Floudas D."/>
            <person name="Copeland A."/>
            <person name="Barry K.W."/>
            <person name="Cichocki N."/>
            <person name="Veneault-Fourrey C."/>
            <person name="LaButti K."/>
            <person name="Lindquist E.A."/>
            <person name="Lipzen A."/>
            <person name="Lundell T."/>
            <person name="Morin E."/>
            <person name="Murat C."/>
            <person name="Riley R."/>
            <person name="Ohm R."/>
            <person name="Sun H."/>
            <person name="Tunlid A."/>
            <person name="Henrissat B."/>
            <person name="Grigoriev I.V."/>
            <person name="Hibbett D.S."/>
            <person name="Martin F."/>
        </authorList>
    </citation>
    <scope>NUCLEOTIDE SEQUENCE [LARGE SCALE GENOMIC DNA]</scope>
    <source>
        <strain evidence="3">ATCC 200175</strain>
    </source>
</reference>
<dbReference type="HOGENOM" id="CLU_1133895_0_0_1"/>
<evidence type="ECO:0000313" key="2">
    <source>
        <dbReference type="EMBL" id="KIJ09841.1"/>
    </source>
</evidence>
<evidence type="ECO:0000256" key="1">
    <source>
        <dbReference type="SAM" id="MobiDB-lite"/>
    </source>
</evidence>
<dbReference type="EMBL" id="KN819430">
    <property type="protein sequence ID" value="KIJ09841.1"/>
    <property type="molecule type" value="Genomic_DNA"/>
</dbReference>